<dbReference type="Pfam" id="PF00334">
    <property type="entry name" value="NDK"/>
    <property type="match status" value="2"/>
</dbReference>
<name>A0A0K8V490_BACLA</name>
<dbReference type="CTD" id="41174"/>
<dbReference type="SUPFAM" id="SSF54919">
    <property type="entry name" value="Nucleoside diphosphate kinase, NDK"/>
    <property type="match status" value="2"/>
</dbReference>
<dbReference type="GO" id="GO:0004550">
    <property type="term" value="F:nucleoside diphosphate kinase activity"/>
    <property type="evidence" value="ECO:0007669"/>
    <property type="project" value="InterPro"/>
</dbReference>
<comment type="caution">
    <text evidence="5">Lacks conserved residue(s) required for the propagation of feature annotation.</text>
</comment>
<organism evidence="7">
    <name type="scientific">Bactrocera latifrons</name>
    <name type="common">Malaysian fruit fly</name>
    <name type="synonym">Chaetodacus latifrons</name>
    <dbReference type="NCBI Taxonomy" id="174628"/>
    <lineage>
        <taxon>Eukaryota</taxon>
        <taxon>Metazoa</taxon>
        <taxon>Ecdysozoa</taxon>
        <taxon>Arthropoda</taxon>
        <taxon>Hexapoda</taxon>
        <taxon>Insecta</taxon>
        <taxon>Pterygota</taxon>
        <taxon>Neoptera</taxon>
        <taxon>Endopterygota</taxon>
        <taxon>Diptera</taxon>
        <taxon>Brachycera</taxon>
        <taxon>Muscomorpha</taxon>
        <taxon>Tephritoidea</taxon>
        <taxon>Tephritidae</taxon>
        <taxon>Bactrocera</taxon>
        <taxon>Bactrocera</taxon>
    </lineage>
</organism>
<dbReference type="GeneID" id="108968646"/>
<dbReference type="GO" id="GO:0005813">
    <property type="term" value="C:centrosome"/>
    <property type="evidence" value="ECO:0007669"/>
    <property type="project" value="TreeGrafter"/>
</dbReference>
<dbReference type="InterPro" id="IPR034907">
    <property type="entry name" value="NDK-like_dom"/>
</dbReference>
<evidence type="ECO:0000256" key="4">
    <source>
        <dbReference type="ARBA" id="ARBA00023273"/>
    </source>
</evidence>
<dbReference type="InterPro" id="IPR011410">
    <property type="entry name" value="NDPK7"/>
</dbReference>
<dbReference type="PIRSF" id="PIRSF036503">
    <property type="entry name" value="NDK7"/>
    <property type="match status" value="1"/>
</dbReference>
<dbReference type="Gene3D" id="3.30.70.141">
    <property type="entry name" value="Nucleoside diphosphate kinase-like domain"/>
    <property type="match status" value="2"/>
</dbReference>
<keyword evidence="2" id="KW-0963">Cytoplasm</keyword>
<evidence type="ECO:0000259" key="6">
    <source>
        <dbReference type="PROSITE" id="PS51336"/>
    </source>
</evidence>
<dbReference type="Gene3D" id="2.30.29.170">
    <property type="match status" value="1"/>
</dbReference>
<protein>
    <submittedName>
        <fullName evidence="7">Nucleoside diphosphate kinase 7</fullName>
    </submittedName>
</protein>
<dbReference type="AlphaFoldDB" id="A0A0K8V490"/>
<dbReference type="PANTHER" id="PTHR43109:SF2">
    <property type="entry name" value="NUCLEOSIDE DIPHOSPHATE KINASE 7"/>
    <property type="match status" value="1"/>
</dbReference>
<dbReference type="PROSITE" id="PS51374">
    <property type="entry name" value="NDPK_LIKE"/>
    <property type="match status" value="1"/>
</dbReference>
<proteinExistence type="inferred from homology"/>
<keyword evidence="7" id="KW-0418">Kinase</keyword>
<keyword evidence="4" id="KW-0966">Cell projection</keyword>
<evidence type="ECO:0000313" key="7">
    <source>
        <dbReference type="EMBL" id="JAI33633.1"/>
    </source>
</evidence>
<evidence type="ECO:0000256" key="5">
    <source>
        <dbReference type="PROSITE-ProRule" id="PRU00706"/>
    </source>
</evidence>
<dbReference type="PANTHER" id="PTHR43109">
    <property type="entry name" value="NUCLEOSIDE DIPHOSPHATE KINASE 7"/>
    <property type="match status" value="1"/>
</dbReference>
<comment type="similarity">
    <text evidence="5">Belongs to the NDK family.</text>
</comment>
<dbReference type="SMART" id="SM00562">
    <property type="entry name" value="NDK"/>
    <property type="match status" value="1"/>
</dbReference>
<dbReference type="GO" id="GO:0005524">
    <property type="term" value="F:ATP binding"/>
    <property type="evidence" value="ECO:0007669"/>
    <property type="project" value="InterPro"/>
</dbReference>
<comment type="subcellular location">
    <subcellularLocation>
        <location evidence="1">Cytoplasm</location>
        <location evidence="1">Cytoskeleton</location>
        <location evidence="1">Cilium axoneme</location>
    </subcellularLocation>
</comment>
<dbReference type="CDD" id="cd04412">
    <property type="entry name" value="NDPk7B"/>
    <property type="match status" value="1"/>
</dbReference>
<reference evidence="7" key="1">
    <citation type="submission" date="2015-06" db="EMBL/GenBank/DDBJ databases">
        <authorList>
            <person name="Hoefler B.C."/>
            <person name="Straight P.D."/>
        </authorList>
    </citation>
    <scope>NUCLEOTIDE SEQUENCE</scope>
</reference>
<keyword evidence="7" id="KW-0808">Transferase</keyword>
<evidence type="ECO:0000256" key="1">
    <source>
        <dbReference type="ARBA" id="ARBA00004430"/>
    </source>
</evidence>
<gene>
    <name evidence="7" type="primary">NME7_2</name>
    <name evidence="7" type="ORF">c0_g1_i1</name>
</gene>
<feature type="domain" description="DM10" evidence="6">
    <location>
        <begin position="3"/>
        <end position="91"/>
    </location>
</feature>
<dbReference type="Pfam" id="PF06565">
    <property type="entry name" value="DM10_dom"/>
    <property type="match status" value="1"/>
</dbReference>
<dbReference type="SMART" id="SM00676">
    <property type="entry name" value="DM10"/>
    <property type="match status" value="1"/>
</dbReference>
<dbReference type="InterPro" id="IPR036850">
    <property type="entry name" value="NDK-like_dom_sf"/>
</dbReference>
<dbReference type="PROSITE" id="PS51336">
    <property type="entry name" value="DM10"/>
    <property type="match status" value="1"/>
</dbReference>
<dbReference type="InterPro" id="IPR037993">
    <property type="entry name" value="NDPk7B"/>
</dbReference>
<dbReference type="InterPro" id="IPR006602">
    <property type="entry name" value="DM10_dom"/>
</dbReference>
<sequence length="376" mass="43120">MAFNRRLSFIAEWYQEEAAIIRTFTICFFPTGNAIEVYDQQHKRTFLRRTKMPELSERDFFIGSKINIFGRQFDIVDYADDITKNTLDKYRKKTFLLLKNICIQQLGPLLCALIDSNFSINRALMVQFTPEQVKQFLSNKRNVEASSMLMNQLIGGPSMGFEVIADNAVQKMKLCKEQSKECSNDNTVAALVTLFEREETRIGIYCPQDEEEAEQDLNFFFNPKNGLQATLRLKNSTLGIIKPHCIKDGNLGRIISEITSNGFKITGLRMNLMERVNCEEFFEVYRGILPEYIPMVAQLASGVSLALEIVAADENKNSYEEFRQFCGPMDPEIAKMLRPHTLRAKFGVSKTLNAVHCTDLPDDTILELQYIFKILD</sequence>
<dbReference type="FunFam" id="3.30.70.141:FF:000004">
    <property type="entry name" value="Nucleoside diphosphate kinase 7"/>
    <property type="match status" value="1"/>
</dbReference>
<keyword evidence="3" id="KW-0206">Cytoskeleton</keyword>
<dbReference type="GO" id="GO:0005879">
    <property type="term" value="C:axonemal microtubule"/>
    <property type="evidence" value="ECO:0007669"/>
    <property type="project" value="TreeGrafter"/>
</dbReference>
<dbReference type="EMBL" id="GDHF01018681">
    <property type="protein sequence ID" value="JAI33633.1"/>
    <property type="molecule type" value="Transcribed_RNA"/>
</dbReference>
<evidence type="ECO:0000256" key="2">
    <source>
        <dbReference type="ARBA" id="ARBA00022490"/>
    </source>
</evidence>
<dbReference type="OrthoDB" id="270127at2759"/>
<accession>A0A0K8V490</accession>
<evidence type="ECO:0000256" key="3">
    <source>
        <dbReference type="ARBA" id="ARBA00023212"/>
    </source>
</evidence>